<dbReference type="OrthoDB" id="9761531at2"/>
<dbReference type="RefSeq" id="WP_007912366.1">
    <property type="nucleotide sequence ID" value="NZ_ADVG01000002.1"/>
</dbReference>
<name>D6TNJ2_KTERA</name>
<dbReference type="InterPro" id="IPR001279">
    <property type="entry name" value="Metallo-B-lactamas"/>
</dbReference>
<dbReference type="AlphaFoldDB" id="D6TNJ2"/>
<evidence type="ECO:0000313" key="2">
    <source>
        <dbReference type="EMBL" id="EFH87323.1"/>
    </source>
</evidence>
<dbReference type="InParanoid" id="D6TNJ2"/>
<feature type="domain" description="Metallo-beta-lactamase" evidence="1">
    <location>
        <begin position="38"/>
        <end position="255"/>
    </location>
</feature>
<organism evidence="2 3">
    <name type="scientific">Ktedonobacter racemifer DSM 44963</name>
    <dbReference type="NCBI Taxonomy" id="485913"/>
    <lineage>
        <taxon>Bacteria</taxon>
        <taxon>Bacillati</taxon>
        <taxon>Chloroflexota</taxon>
        <taxon>Ktedonobacteria</taxon>
        <taxon>Ktedonobacterales</taxon>
        <taxon>Ktedonobacteraceae</taxon>
        <taxon>Ktedonobacter</taxon>
    </lineage>
</organism>
<proteinExistence type="predicted"/>
<dbReference type="PANTHER" id="PTHR23131">
    <property type="entry name" value="ENDORIBONUCLEASE LACTB2"/>
    <property type="match status" value="1"/>
</dbReference>
<dbReference type="PANTHER" id="PTHR23131:SF4">
    <property type="entry name" value="METALLO-BETA-LACTAMASE SUPERFAMILY POTEIN"/>
    <property type="match status" value="1"/>
</dbReference>
<gene>
    <name evidence="2" type="ORF">Krac_8654</name>
</gene>
<evidence type="ECO:0000313" key="3">
    <source>
        <dbReference type="Proteomes" id="UP000004508"/>
    </source>
</evidence>
<reference evidence="2 3" key="1">
    <citation type="journal article" date="2011" name="Stand. Genomic Sci.">
        <title>Non-contiguous finished genome sequence and contextual data of the filamentous soil bacterium Ktedonobacter racemifer type strain (SOSP1-21).</title>
        <authorList>
            <person name="Chang Y.J."/>
            <person name="Land M."/>
            <person name="Hauser L."/>
            <person name="Chertkov O."/>
            <person name="Del Rio T.G."/>
            <person name="Nolan M."/>
            <person name="Copeland A."/>
            <person name="Tice H."/>
            <person name="Cheng J.F."/>
            <person name="Lucas S."/>
            <person name="Han C."/>
            <person name="Goodwin L."/>
            <person name="Pitluck S."/>
            <person name="Ivanova N."/>
            <person name="Ovchinikova G."/>
            <person name="Pati A."/>
            <person name="Chen A."/>
            <person name="Palaniappan K."/>
            <person name="Mavromatis K."/>
            <person name="Liolios K."/>
            <person name="Brettin T."/>
            <person name="Fiebig A."/>
            <person name="Rohde M."/>
            <person name="Abt B."/>
            <person name="Goker M."/>
            <person name="Detter J.C."/>
            <person name="Woyke T."/>
            <person name="Bristow J."/>
            <person name="Eisen J.A."/>
            <person name="Markowitz V."/>
            <person name="Hugenholtz P."/>
            <person name="Kyrpides N.C."/>
            <person name="Klenk H.P."/>
            <person name="Lapidus A."/>
        </authorList>
    </citation>
    <scope>NUCLEOTIDE SEQUENCE [LARGE SCALE GENOMIC DNA]</scope>
    <source>
        <strain evidence="3">DSM 44963</strain>
    </source>
</reference>
<dbReference type="Proteomes" id="UP000004508">
    <property type="component" value="Unassembled WGS sequence"/>
</dbReference>
<dbReference type="Pfam" id="PF00753">
    <property type="entry name" value="Lactamase_B"/>
    <property type="match status" value="1"/>
</dbReference>
<dbReference type="EMBL" id="ADVG01000002">
    <property type="protein sequence ID" value="EFH87323.1"/>
    <property type="molecule type" value="Genomic_DNA"/>
</dbReference>
<dbReference type="SMART" id="SM00849">
    <property type="entry name" value="Lactamase_B"/>
    <property type="match status" value="1"/>
</dbReference>
<evidence type="ECO:0000259" key="1">
    <source>
        <dbReference type="SMART" id="SM00849"/>
    </source>
</evidence>
<dbReference type="STRING" id="485913.Krac_8654"/>
<dbReference type="Gene3D" id="3.60.15.10">
    <property type="entry name" value="Ribonuclease Z/Hydroxyacylglutathione hydrolase-like"/>
    <property type="match status" value="1"/>
</dbReference>
<dbReference type="Gene3D" id="1.10.10.10">
    <property type="entry name" value="Winged helix-like DNA-binding domain superfamily/Winged helix DNA-binding domain"/>
    <property type="match status" value="1"/>
</dbReference>
<dbReference type="InterPro" id="IPR050662">
    <property type="entry name" value="Sec-metab_biosynth-thioest"/>
</dbReference>
<dbReference type="InterPro" id="IPR036866">
    <property type="entry name" value="RibonucZ/Hydroxyglut_hydro"/>
</dbReference>
<dbReference type="CDD" id="cd07725">
    <property type="entry name" value="TTHA1429-like_MBL-fold"/>
    <property type="match status" value="1"/>
</dbReference>
<dbReference type="SUPFAM" id="SSF56281">
    <property type="entry name" value="Metallo-hydrolase/oxidoreductase"/>
    <property type="match status" value="1"/>
</dbReference>
<dbReference type="eggNOG" id="COG0491">
    <property type="taxonomic scope" value="Bacteria"/>
</dbReference>
<accession>D6TNJ2</accession>
<protein>
    <submittedName>
        <fullName evidence="2">Metallo-beta-lactamase family protein</fullName>
    </submittedName>
</protein>
<dbReference type="InterPro" id="IPR036388">
    <property type="entry name" value="WH-like_DNA-bd_sf"/>
</dbReference>
<keyword evidence="3" id="KW-1185">Reference proteome</keyword>
<dbReference type="FunCoup" id="D6TNJ2">
    <property type="interactions" value="229"/>
</dbReference>
<comment type="caution">
    <text evidence="2">The sequence shown here is derived from an EMBL/GenBank/DDBJ whole genome shotgun (WGS) entry which is preliminary data.</text>
</comment>
<sequence>MQQQSPEHSYQTNQPTPVRQVAPGIWKFVLPIPFPLRTVNVYALVGPDGWVLVDTALGTPDARSAFHAALAEAGLHLDQLQAIVLTHHHPDHVGLSGELQVRTGVPVYMHPIDEAAVQIIWTNTMGKRFERVSNFFAQHGLPETDLWFNRMETPERQRIIDVPPHEAFTLVEDGTSLTLAGESYRVIWVPGHSDGQICLWRESDGIFLSADHVLPRITPNIGLYSTRDRPNPLGDFLASLHKVASLPASLVLPGHGEPFTNLAQRIAEIVEHHDMRLQTILTLLATRPQHAAALTAQLFQDRLKSDEARRMAVAEVLAHLEYLRYKNQVIQQLANDGTIRYSVV</sequence>